<dbReference type="SUPFAM" id="SSF102114">
    <property type="entry name" value="Radical SAM enzymes"/>
    <property type="match status" value="1"/>
</dbReference>
<gene>
    <name evidence="1" type="ORF">LCGC14_1463190</name>
</gene>
<comment type="caution">
    <text evidence="1">The sequence shown here is derived from an EMBL/GenBank/DDBJ whole genome shotgun (WGS) entry which is preliminary data.</text>
</comment>
<dbReference type="AlphaFoldDB" id="A0A0F9LV15"/>
<evidence type="ECO:0000313" key="1">
    <source>
        <dbReference type="EMBL" id="KKM68205.1"/>
    </source>
</evidence>
<sequence length="364" mass="42536">MATRNNLEVGTSGGYKVKIAVINSSFIGNKPGDRIYNLAVERIATYHRHRGDEVYAGPWLASGGPMLLQDYDKFYFSVLFTWDVDRLIEQVHQVRKWAEDKLRWVSWGKQVEIGGPAATFLHTYIHKQTGIEPHIGLDDRFEHIRGDFKVTFTSRGCPHKCKFCGVKKVEPVALEYSDFSLAPMIGDNNILSTSWKHQELVVDRYTRDFQGKVDINSGFDVRFFNPEHYELYSRLNLHIWRFAFDSMEVEDDVRRVAEFMKSKGFDRHHVTFYCLIGFPGSTPEQCRYRLETLISLGMAPYPMRFWPLKALKRDYVAPGWTDDLLKRMTVFYQAPNLWMSDKWENYKPGKKNTNNKEQEALWKS</sequence>
<reference evidence="1" key="1">
    <citation type="journal article" date="2015" name="Nature">
        <title>Complex archaea that bridge the gap between prokaryotes and eukaryotes.</title>
        <authorList>
            <person name="Spang A."/>
            <person name="Saw J.H."/>
            <person name="Jorgensen S.L."/>
            <person name="Zaremba-Niedzwiedzka K."/>
            <person name="Martijn J."/>
            <person name="Lind A.E."/>
            <person name="van Eijk R."/>
            <person name="Schleper C."/>
            <person name="Guy L."/>
            <person name="Ettema T.J."/>
        </authorList>
    </citation>
    <scope>NUCLEOTIDE SEQUENCE</scope>
</reference>
<dbReference type="InterPro" id="IPR007197">
    <property type="entry name" value="rSAM"/>
</dbReference>
<dbReference type="InterPro" id="IPR058240">
    <property type="entry name" value="rSAM_sf"/>
</dbReference>
<proteinExistence type="predicted"/>
<dbReference type="GO" id="GO:0051536">
    <property type="term" value="F:iron-sulfur cluster binding"/>
    <property type="evidence" value="ECO:0007669"/>
    <property type="project" value="InterPro"/>
</dbReference>
<dbReference type="GO" id="GO:0003824">
    <property type="term" value="F:catalytic activity"/>
    <property type="evidence" value="ECO:0007669"/>
    <property type="project" value="InterPro"/>
</dbReference>
<dbReference type="EMBL" id="LAZR01010210">
    <property type="protein sequence ID" value="KKM68205.1"/>
    <property type="molecule type" value="Genomic_DNA"/>
</dbReference>
<evidence type="ECO:0008006" key="2">
    <source>
        <dbReference type="Google" id="ProtNLM"/>
    </source>
</evidence>
<dbReference type="SFLD" id="SFLDS00029">
    <property type="entry name" value="Radical_SAM"/>
    <property type="match status" value="1"/>
</dbReference>
<accession>A0A0F9LV15</accession>
<name>A0A0F9LV15_9ZZZZ</name>
<protein>
    <recommendedName>
        <fullName evidence="2">Elp3/MiaA/NifB-like radical SAM core domain-containing protein</fullName>
    </recommendedName>
</protein>
<organism evidence="1">
    <name type="scientific">marine sediment metagenome</name>
    <dbReference type="NCBI Taxonomy" id="412755"/>
    <lineage>
        <taxon>unclassified sequences</taxon>
        <taxon>metagenomes</taxon>
        <taxon>ecological metagenomes</taxon>
    </lineage>
</organism>